<dbReference type="OrthoDB" id="197400at2759"/>
<evidence type="ECO:0000256" key="1">
    <source>
        <dbReference type="SAM" id="MobiDB-lite"/>
    </source>
</evidence>
<feature type="compositionally biased region" description="Basic and acidic residues" evidence="1">
    <location>
        <begin position="54"/>
        <end position="73"/>
    </location>
</feature>
<dbReference type="InterPro" id="IPR040424">
    <property type="entry name" value="Smn1"/>
</dbReference>
<dbReference type="Proteomes" id="UP000327157">
    <property type="component" value="Chromosome 6"/>
</dbReference>
<feature type="compositionally biased region" description="Basic and acidic residues" evidence="1">
    <location>
        <begin position="32"/>
        <end position="44"/>
    </location>
</feature>
<dbReference type="InterPro" id="IPR049481">
    <property type="entry name" value="SMN_G2-BD"/>
</dbReference>
<comment type="caution">
    <text evidence="3">The sequence shown here is derived from an EMBL/GenBank/DDBJ whole genome shotgun (WGS) entry which is preliminary data.</text>
</comment>
<organism evidence="3 4">
    <name type="scientific">Pyrus ussuriensis x Pyrus communis</name>
    <dbReference type="NCBI Taxonomy" id="2448454"/>
    <lineage>
        <taxon>Eukaryota</taxon>
        <taxon>Viridiplantae</taxon>
        <taxon>Streptophyta</taxon>
        <taxon>Embryophyta</taxon>
        <taxon>Tracheophyta</taxon>
        <taxon>Spermatophyta</taxon>
        <taxon>Magnoliopsida</taxon>
        <taxon>eudicotyledons</taxon>
        <taxon>Gunneridae</taxon>
        <taxon>Pentapetalae</taxon>
        <taxon>rosids</taxon>
        <taxon>fabids</taxon>
        <taxon>Rosales</taxon>
        <taxon>Rosaceae</taxon>
        <taxon>Amygdaloideae</taxon>
        <taxon>Maleae</taxon>
        <taxon>Pyrus</taxon>
    </lineage>
</organism>
<protein>
    <recommendedName>
        <fullName evidence="2">Survival Motor Neuron Gemin2-binding domain-containing protein</fullName>
    </recommendedName>
</protein>
<dbReference type="AlphaFoldDB" id="A0A5N5HZ81"/>
<gene>
    <name evidence="3" type="ORF">D8674_028420</name>
</gene>
<keyword evidence="4" id="KW-1185">Reference proteome</keyword>
<evidence type="ECO:0000259" key="2">
    <source>
        <dbReference type="Pfam" id="PF20636"/>
    </source>
</evidence>
<feature type="region of interest" description="Disordered" evidence="1">
    <location>
        <begin position="252"/>
        <end position="284"/>
    </location>
</feature>
<evidence type="ECO:0000313" key="3">
    <source>
        <dbReference type="EMBL" id="KAB2632173.1"/>
    </source>
</evidence>
<accession>A0A5N5HZ81</accession>
<name>A0A5N5HZ81_9ROSA</name>
<reference evidence="3 4" key="3">
    <citation type="submission" date="2019-11" db="EMBL/GenBank/DDBJ databases">
        <title>A de novo genome assembly of a pear dwarfing rootstock.</title>
        <authorList>
            <person name="Wang F."/>
            <person name="Wang J."/>
            <person name="Li S."/>
            <person name="Zhang Y."/>
            <person name="Fang M."/>
            <person name="Ma L."/>
            <person name="Zhao Y."/>
            <person name="Jiang S."/>
        </authorList>
    </citation>
    <scope>NUCLEOTIDE SEQUENCE [LARGE SCALE GENOMIC DNA]</scope>
    <source>
        <strain evidence="3">S2</strain>
        <tissue evidence="3">Leaf</tissue>
    </source>
</reference>
<feature type="compositionally biased region" description="Basic and acidic residues" evidence="1">
    <location>
        <begin position="266"/>
        <end position="277"/>
    </location>
</feature>
<dbReference type="CDD" id="cd22851">
    <property type="entry name" value="SMN_N"/>
    <property type="match status" value="1"/>
</dbReference>
<feature type="compositionally biased region" description="Basic and acidic residues" evidence="1">
    <location>
        <begin position="86"/>
        <end position="96"/>
    </location>
</feature>
<evidence type="ECO:0000313" key="4">
    <source>
        <dbReference type="Proteomes" id="UP000327157"/>
    </source>
</evidence>
<dbReference type="Pfam" id="PF20636">
    <property type="entry name" value="SMN_G2-BD"/>
    <property type="match status" value="1"/>
</dbReference>
<reference evidence="3 4" key="1">
    <citation type="submission" date="2019-09" db="EMBL/GenBank/DDBJ databases">
        <authorList>
            <person name="Ou C."/>
        </authorList>
    </citation>
    <scope>NUCLEOTIDE SEQUENCE [LARGE SCALE GENOMIC DNA]</scope>
    <source>
        <strain evidence="3">S2</strain>
        <tissue evidence="3">Leaf</tissue>
    </source>
</reference>
<reference evidence="4" key="2">
    <citation type="submission" date="2019-10" db="EMBL/GenBank/DDBJ databases">
        <title>A de novo genome assembly of a pear dwarfing rootstock.</title>
        <authorList>
            <person name="Wang F."/>
            <person name="Wang J."/>
            <person name="Li S."/>
            <person name="Zhang Y."/>
            <person name="Fang M."/>
            <person name="Ma L."/>
            <person name="Zhao Y."/>
            <person name="Jiang S."/>
        </authorList>
    </citation>
    <scope>NUCLEOTIDE SEQUENCE [LARGE SCALE GENOMIC DNA]</scope>
</reference>
<dbReference type="EMBL" id="SMOL01000120">
    <property type="protein sequence ID" value="KAB2632173.1"/>
    <property type="molecule type" value="Genomic_DNA"/>
</dbReference>
<feature type="region of interest" description="Disordered" evidence="1">
    <location>
        <begin position="27"/>
        <end position="96"/>
    </location>
</feature>
<feature type="domain" description="Survival Motor Neuron Gemin2-binding" evidence="2">
    <location>
        <begin position="5"/>
        <end position="30"/>
    </location>
</feature>
<dbReference type="PANTHER" id="PTHR39267:SF1">
    <property type="entry name" value="SURVIVAL MOTOR NEURON PROTEIN"/>
    <property type="match status" value="1"/>
</dbReference>
<dbReference type="PANTHER" id="PTHR39267">
    <property type="entry name" value="SURVIVAL MOTOR NEURON-LIKE PROTEIN 1"/>
    <property type="match status" value="1"/>
</dbReference>
<proteinExistence type="predicted"/>
<sequence length="317" mass="34758">MGKQDGNLWDDSALIHAFDDAMSSYKKIHSKKTNEGSTKEEKVEISTGEPVITKVDEHDEAKRQGDADGHSSDTSKTTAELGETTNHSEVKENDRVDLHVPEPYLQAAQDVQNDYSCSQVTEDYNQLLNQYYEVEEKRQKLLVQLQQFGGWNYQYSGEGSGSVVQGYTDFGSQQNAVPTCHLSNPAVVCSCCPYLSQCLMTPCTSVPSSLQGGSCAGKTCTDACLQTSFGRSFSLEDDRMVKTAMGTAERALSSMKTRISGDSDISEDKKDENREGEVAESTSSETDLTAVLNAWYSAGFYTGKYLMGQSVAKKRHG</sequence>
<feature type="compositionally biased region" description="Polar residues" evidence="1">
    <location>
        <begin position="74"/>
        <end position="85"/>
    </location>
</feature>